<feature type="region of interest" description="Disordered" evidence="1">
    <location>
        <begin position="50"/>
        <end position="135"/>
    </location>
</feature>
<feature type="compositionally biased region" description="Basic and acidic residues" evidence="1">
    <location>
        <begin position="170"/>
        <end position="189"/>
    </location>
</feature>
<comment type="caution">
    <text evidence="3">The sequence shown here is derived from an EMBL/GenBank/DDBJ whole genome shotgun (WGS) entry which is preliminary data.</text>
</comment>
<feature type="region of interest" description="Disordered" evidence="1">
    <location>
        <begin position="235"/>
        <end position="275"/>
    </location>
</feature>
<feature type="compositionally biased region" description="Basic residues" evidence="1">
    <location>
        <begin position="109"/>
        <end position="119"/>
    </location>
</feature>
<evidence type="ECO:0000313" key="3">
    <source>
        <dbReference type="EMBL" id="KAF0300398.1"/>
    </source>
</evidence>
<sequence length="417" mass="48204">MDDQRFAHVGRDPKFRSMPRKYKKVKIDKRFDAMFKDKRFKLKYTVDKRGRPVNFSSSEDLKRYYEADEQSDGEDAEEEEEQEEEDTSEAEELEEAEVKDVKEEETKPVKKTKKDKKKSKPAEEPEDEEVGEEVRERLLDLAVDYARGGGVLMEDSSSDDESEPEEAELEHDWAELDREAPRISDDETTARLALCNMDWDRIKAQDIMVLMSSFLPPGGVISQVAIYPSEFGKKRMAEEEEHGPPELFDVKEKEDSDSSDEDDDERKDDGEPTALSQMEYVRRYQLSRLRYYYAVVSCDSRETAAKLYDECEGLEFESSASRVDLRFIPDDMTFDETPREVCTAVPEAGRYRPSQFVTTALQQRLVRFTWDETDADRQEVVRRAATAGDVDDADIRAYLADSSDEEQPGEMPGLIRY</sequence>
<keyword evidence="4" id="KW-1185">Reference proteome</keyword>
<protein>
    <submittedName>
        <fullName evidence="3">Pre-rRNA-processing protein esf1</fullName>
    </submittedName>
</protein>
<dbReference type="EMBL" id="VIIS01001270">
    <property type="protein sequence ID" value="KAF0300398.1"/>
    <property type="molecule type" value="Genomic_DNA"/>
</dbReference>
<dbReference type="OrthoDB" id="431825at2759"/>
<dbReference type="GO" id="GO:0003723">
    <property type="term" value="F:RNA binding"/>
    <property type="evidence" value="ECO:0007669"/>
    <property type="project" value="TreeGrafter"/>
</dbReference>
<reference evidence="3 4" key="1">
    <citation type="submission" date="2019-07" db="EMBL/GenBank/DDBJ databases">
        <title>Draft genome assembly of a fouling barnacle, Amphibalanus amphitrite (Darwin, 1854): The first reference genome for Thecostraca.</title>
        <authorList>
            <person name="Kim W."/>
        </authorList>
    </citation>
    <scope>NUCLEOTIDE SEQUENCE [LARGE SCALE GENOMIC DNA]</scope>
    <source>
        <strain evidence="3">SNU_AA5</strain>
        <tissue evidence="3">Soma without cirri and trophi</tissue>
    </source>
</reference>
<organism evidence="3 4">
    <name type="scientific">Amphibalanus amphitrite</name>
    <name type="common">Striped barnacle</name>
    <name type="synonym">Balanus amphitrite</name>
    <dbReference type="NCBI Taxonomy" id="1232801"/>
    <lineage>
        <taxon>Eukaryota</taxon>
        <taxon>Metazoa</taxon>
        <taxon>Ecdysozoa</taxon>
        <taxon>Arthropoda</taxon>
        <taxon>Crustacea</taxon>
        <taxon>Multicrustacea</taxon>
        <taxon>Cirripedia</taxon>
        <taxon>Thoracica</taxon>
        <taxon>Thoracicalcarea</taxon>
        <taxon>Balanomorpha</taxon>
        <taxon>Balanoidea</taxon>
        <taxon>Balanidae</taxon>
        <taxon>Amphibalaninae</taxon>
        <taxon>Amphibalanus</taxon>
    </lineage>
</organism>
<feature type="compositionally biased region" description="Basic and acidic residues" evidence="1">
    <location>
        <begin position="96"/>
        <end position="108"/>
    </location>
</feature>
<dbReference type="GO" id="GO:0006364">
    <property type="term" value="P:rRNA processing"/>
    <property type="evidence" value="ECO:0007669"/>
    <property type="project" value="InterPro"/>
</dbReference>
<proteinExistence type="predicted"/>
<evidence type="ECO:0000313" key="4">
    <source>
        <dbReference type="Proteomes" id="UP000440578"/>
    </source>
</evidence>
<evidence type="ECO:0000259" key="2">
    <source>
        <dbReference type="Pfam" id="PF25121"/>
    </source>
</evidence>
<dbReference type="PANTHER" id="PTHR12202:SF0">
    <property type="entry name" value="ESF1 HOMOLOG"/>
    <property type="match status" value="1"/>
</dbReference>
<dbReference type="Proteomes" id="UP000440578">
    <property type="component" value="Unassembled WGS sequence"/>
</dbReference>
<dbReference type="Pfam" id="PF25121">
    <property type="entry name" value="RRM_ESF1"/>
    <property type="match status" value="1"/>
</dbReference>
<feature type="region of interest" description="Disordered" evidence="1">
    <location>
        <begin position="149"/>
        <end position="189"/>
    </location>
</feature>
<accession>A0A6A4WEH0</accession>
<dbReference type="InterPro" id="IPR039754">
    <property type="entry name" value="Esf1"/>
</dbReference>
<feature type="compositionally biased region" description="Acidic residues" evidence="1">
    <location>
        <begin position="67"/>
        <end position="95"/>
    </location>
</feature>
<feature type="compositionally biased region" description="Acidic residues" evidence="1">
    <location>
        <begin position="156"/>
        <end position="169"/>
    </location>
</feature>
<dbReference type="PANTHER" id="PTHR12202">
    <property type="entry name" value="ESF1 HOMOLOG"/>
    <property type="match status" value="1"/>
</dbReference>
<feature type="compositionally biased region" description="Basic and acidic residues" evidence="1">
    <location>
        <begin position="1"/>
        <end position="15"/>
    </location>
</feature>
<gene>
    <name evidence="3" type="primary">esf1</name>
    <name evidence="3" type="ORF">FJT64_003300</name>
</gene>
<name>A0A6A4WEH0_AMPAM</name>
<feature type="domain" description="ESF1 RRM" evidence="2">
    <location>
        <begin position="189"/>
        <end position="343"/>
    </location>
</feature>
<feature type="compositionally biased region" description="Basic and acidic residues" evidence="1">
    <location>
        <begin position="235"/>
        <end position="256"/>
    </location>
</feature>
<dbReference type="InterPro" id="IPR056750">
    <property type="entry name" value="RRM_ESF1"/>
</dbReference>
<feature type="compositionally biased region" description="Acidic residues" evidence="1">
    <location>
        <begin position="257"/>
        <end position="266"/>
    </location>
</feature>
<dbReference type="AlphaFoldDB" id="A0A6A4WEH0"/>
<evidence type="ECO:0000256" key="1">
    <source>
        <dbReference type="SAM" id="MobiDB-lite"/>
    </source>
</evidence>
<feature type="region of interest" description="Disordered" evidence="1">
    <location>
        <begin position="1"/>
        <end position="20"/>
    </location>
</feature>